<evidence type="ECO:0000256" key="8">
    <source>
        <dbReference type="ARBA" id="ARBA00023136"/>
    </source>
</evidence>
<evidence type="ECO:0000256" key="1">
    <source>
        <dbReference type="ARBA" id="ARBA00004141"/>
    </source>
</evidence>
<keyword evidence="2" id="KW-0813">Transport</keyword>
<dbReference type="GO" id="GO:0005524">
    <property type="term" value="F:ATP binding"/>
    <property type="evidence" value="ECO:0007669"/>
    <property type="project" value="UniProtKB-KW"/>
</dbReference>
<comment type="caution">
    <text evidence="12">The sequence shown here is derived from an EMBL/GenBank/DDBJ whole genome shotgun (WGS) entry which is preliminary data.</text>
</comment>
<dbReference type="Gene3D" id="1.20.1560.10">
    <property type="entry name" value="ABC transporter type 1, transmembrane domain"/>
    <property type="match status" value="2"/>
</dbReference>
<evidence type="ECO:0000256" key="4">
    <source>
        <dbReference type="ARBA" id="ARBA00022737"/>
    </source>
</evidence>
<feature type="transmembrane region" description="Helical" evidence="9">
    <location>
        <begin position="398"/>
        <end position="423"/>
    </location>
</feature>
<dbReference type="GO" id="GO:0016887">
    <property type="term" value="F:ATP hydrolysis activity"/>
    <property type="evidence" value="ECO:0007669"/>
    <property type="project" value="InterPro"/>
</dbReference>
<dbReference type="InterPro" id="IPR011527">
    <property type="entry name" value="ABC1_TM_dom"/>
</dbReference>
<dbReference type="Gene3D" id="3.40.50.300">
    <property type="entry name" value="P-loop containing nucleotide triphosphate hydrolases"/>
    <property type="match status" value="2"/>
</dbReference>
<dbReference type="PANTHER" id="PTHR24223:SF356">
    <property type="entry name" value="ATP-BINDING CASSETTE TRANSPORTER ABC4"/>
    <property type="match status" value="1"/>
</dbReference>
<dbReference type="InterPro" id="IPR027417">
    <property type="entry name" value="P-loop_NTPase"/>
</dbReference>
<keyword evidence="13" id="KW-1185">Reference proteome</keyword>
<dbReference type="PROSITE" id="PS50929">
    <property type="entry name" value="ABC_TM1F"/>
    <property type="match status" value="2"/>
</dbReference>
<dbReference type="Pfam" id="PF00664">
    <property type="entry name" value="ABC_membrane"/>
    <property type="match status" value="2"/>
</dbReference>
<dbReference type="Proteomes" id="UP001163105">
    <property type="component" value="Unassembled WGS sequence"/>
</dbReference>
<evidence type="ECO:0000313" key="13">
    <source>
        <dbReference type="Proteomes" id="UP001163105"/>
    </source>
</evidence>
<evidence type="ECO:0000256" key="9">
    <source>
        <dbReference type="SAM" id="Phobius"/>
    </source>
</evidence>
<dbReference type="FunFam" id="3.40.50.300:FF:000838">
    <property type="entry name" value="ABC multidrug transporter (Eurofung)"/>
    <property type="match status" value="1"/>
</dbReference>
<evidence type="ECO:0000256" key="5">
    <source>
        <dbReference type="ARBA" id="ARBA00022741"/>
    </source>
</evidence>
<keyword evidence="5" id="KW-0547">Nucleotide-binding</keyword>
<dbReference type="SUPFAM" id="SSF90123">
    <property type="entry name" value="ABC transporter transmembrane region"/>
    <property type="match status" value="2"/>
</dbReference>
<dbReference type="GO" id="GO:0140359">
    <property type="term" value="F:ABC-type transporter activity"/>
    <property type="evidence" value="ECO:0007669"/>
    <property type="project" value="InterPro"/>
</dbReference>
<keyword evidence="6" id="KW-0067">ATP-binding</keyword>
<dbReference type="InterPro" id="IPR017871">
    <property type="entry name" value="ABC_transporter-like_CS"/>
</dbReference>
<feature type="transmembrane region" description="Helical" evidence="9">
    <location>
        <begin position="590"/>
        <end position="610"/>
    </location>
</feature>
<dbReference type="Pfam" id="PF00005">
    <property type="entry name" value="ABC_tran"/>
    <property type="match status" value="2"/>
</dbReference>
<sequence length="1164" mass="127090">MAWTALHLGHSRDDSGLIQKAEVRYRQAVSLVHQDKDAWQHFELSLVTIWFALQYELLVARGIDSFCRHLELAADLIDAARSRQAHNNMKPPALGPIGARVLIWLGSSLEMCLRLTLEFDILDNKIAQLHRRPTAPPAAVWSAVQSDLLLLQNRLENSDSIALTLASILGPERALNGAITTKIFNDLLLLSSFYSVIISFHRVLPPDGMAGVNAELLSADEAASRILLLWRAVIIHDVFQSMVTTSHHGVDPNLEVKATAKSNGCKAVDSETSAHPDSLISYDAEMVSNASDIFYALTASVASTCMAMTMLYQILGWGSLFGIAALVLLTPLPTMLSQWVARLHHKVMTATDSRLLQIADCLRGIRTLKLFAWDQIMSERIEKTRATEQQRIWKRNMAAVLVAATGDMLSLLSLTVLFTVLIIVKGQPLRAPIALTSLTIIEVLRSHPFDEPRYLKVLDACDLLNDLSHFPDGDLTIAGEKGSTLSGGQKQRVSLARALYSTASILLLDDVFSALDVHTTTRVYDRCFRSRLLQNRTVILVTQLREAIEDAQLVVRLDHGSLSWTSDRTVAHSVDFFGYMALFGSPTRTIMAVVSALTVQLVYFSIPLGLSRWTGSNPDEDAMAPATAHFLTFVVSIVAFLFFQLLNNVVYQRGGWQAAKTMHRRLVVAVMGAPVGWFDRTPLGQMINRFGVDMQSLDSVLVDWLRMTIDNCLRFLLRVASISSIMPIFAFPVGLCCIVGFATGEVYSRAEISIKRLVATQFSPVLSLFSDTSTGLHVIRGHQGAADMFRQQLADRLAAYMRAAEAQYNCNRWVSIRSDCCAAVIAGAAGFIAYRRGGSSGLVGFSLANAIGLSQTILTLVRNMNELEIELSSVQRISEYTNIEGEEALCTGTGMPSTRSVPLSWPATGSVEFQHATIRYDACGPSILRGVTFAATAGERIAIVGRTGSGKSTLALSLLRATQIATGRVVIDGVDIREVSLSRLRSSICLIPQETHLFTGDVKSNIDPSNDADEARIQSILATCNTARNGGEPGVGAQSLFAHTAVLNGGSNFSSGQRQIIGLARALYRQAKVVILDEATASVDEETDAQIQVLIRSEFAPSTIIAIAHRLRTVMDYDRVIVMQDGTVMENGSPSHLVQARGAFWSMVNSTGGGAELLALMKSQ</sequence>
<feature type="domain" description="ABC transmembrane type-1" evidence="11">
    <location>
        <begin position="590"/>
        <end position="868"/>
    </location>
</feature>
<dbReference type="PROSITE" id="PS00211">
    <property type="entry name" value="ABC_TRANSPORTER_1"/>
    <property type="match status" value="1"/>
</dbReference>
<evidence type="ECO:0000256" key="2">
    <source>
        <dbReference type="ARBA" id="ARBA00022448"/>
    </source>
</evidence>
<dbReference type="InterPro" id="IPR003439">
    <property type="entry name" value="ABC_transporter-like_ATP-bd"/>
</dbReference>
<dbReference type="AlphaFoldDB" id="A0AB34FID7"/>
<proteinExistence type="predicted"/>
<dbReference type="PANTHER" id="PTHR24223">
    <property type="entry name" value="ATP-BINDING CASSETTE SUB-FAMILY C"/>
    <property type="match status" value="1"/>
</dbReference>
<dbReference type="GO" id="GO:0016020">
    <property type="term" value="C:membrane"/>
    <property type="evidence" value="ECO:0007669"/>
    <property type="project" value="UniProtKB-SubCell"/>
</dbReference>
<dbReference type="CDD" id="cd18604">
    <property type="entry name" value="ABC_6TM_VMR1_D2_like"/>
    <property type="match status" value="1"/>
</dbReference>
<feature type="transmembrane region" description="Helical" evidence="9">
    <location>
        <begin position="715"/>
        <end position="742"/>
    </location>
</feature>
<evidence type="ECO:0000313" key="12">
    <source>
        <dbReference type="EMBL" id="KAJ6438792.1"/>
    </source>
</evidence>
<evidence type="ECO:0000256" key="3">
    <source>
        <dbReference type="ARBA" id="ARBA00022692"/>
    </source>
</evidence>
<keyword evidence="4" id="KW-0677">Repeat</keyword>
<dbReference type="PROSITE" id="PS50893">
    <property type="entry name" value="ABC_TRANSPORTER_2"/>
    <property type="match status" value="2"/>
</dbReference>
<feature type="domain" description="ABC transporter" evidence="10">
    <location>
        <begin position="353"/>
        <end position="584"/>
    </location>
</feature>
<keyword evidence="3 9" id="KW-0812">Transmembrane</keyword>
<dbReference type="InterPro" id="IPR003593">
    <property type="entry name" value="AAA+_ATPase"/>
</dbReference>
<feature type="domain" description="ABC transporter" evidence="10">
    <location>
        <begin position="911"/>
        <end position="1150"/>
    </location>
</feature>
<name>A0AB34FID7_9HYPO</name>
<dbReference type="FunFam" id="1.20.1560.10:FF:000013">
    <property type="entry name" value="ABC transporter C family member 2"/>
    <property type="match status" value="1"/>
</dbReference>
<keyword evidence="7 9" id="KW-1133">Transmembrane helix</keyword>
<dbReference type="SMART" id="SM00382">
    <property type="entry name" value="AAA"/>
    <property type="match status" value="2"/>
</dbReference>
<gene>
    <name evidence="12" type="ORF">O9K51_08193</name>
</gene>
<evidence type="ECO:0000259" key="11">
    <source>
        <dbReference type="PROSITE" id="PS50929"/>
    </source>
</evidence>
<organism evidence="12 13">
    <name type="scientific">Purpureocillium lavendulum</name>
    <dbReference type="NCBI Taxonomy" id="1247861"/>
    <lineage>
        <taxon>Eukaryota</taxon>
        <taxon>Fungi</taxon>
        <taxon>Dikarya</taxon>
        <taxon>Ascomycota</taxon>
        <taxon>Pezizomycotina</taxon>
        <taxon>Sordariomycetes</taxon>
        <taxon>Hypocreomycetidae</taxon>
        <taxon>Hypocreales</taxon>
        <taxon>Ophiocordycipitaceae</taxon>
        <taxon>Purpureocillium</taxon>
    </lineage>
</organism>
<evidence type="ECO:0000256" key="6">
    <source>
        <dbReference type="ARBA" id="ARBA00022840"/>
    </source>
</evidence>
<feature type="domain" description="ABC transmembrane type-1" evidence="11">
    <location>
        <begin position="269"/>
        <end position="427"/>
    </location>
</feature>
<accession>A0AB34FID7</accession>
<dbReference type="SUPFAM" id="SSF52540">
    <property type="entry name" value="P-loop containing nucleoside triphosphate hydrolases"/>
    <property type="match status" value="2"/>
</dbReference>
<reference evidence="12" key="1">
    <citation type="submission" date="2023-01" db="EMBL/GenBank/DDBJ databases">
        <title>The growth and conidiation of Purpureocillium lavendulum are regulated by nitrogen source and histone H3K14 acetylation.</title>
        <authorList>
            <person name="Tang P."/>
            <person name="Han J."/>
            <person name="Zhang C."/>
            <person name="Tang P."/>
            <person name="Qi F."/>
            <person name="Zhang K."/>
            <person name="Liang L."/>
        </authorList>
    </citation>
    <scope>NUCLEOTIDE SEQUENCE</scope>
    <source>
        <strain evidence="12">YMF1.00683</strain>
    </source>
</reference>
<evidence type="ECO:0000259" key="10">
    <source>
        <dbReference type="PROSITE" id="PS50893"/>
    </source>
</evidence>
<evidence type="ECO:0000256" key="7">
    <source>
        <dbReference type="ARBA" id="ARBA00022989"/>
    </source>
</evidence>
<feature type="transmembrane region" description="Helical" evidence="9">
    <location>
        <begin position="622"/>
        <end position="643"/>
    </location>
</feature>
<keyword evidence="8 9" id="KW-0472">Membrane</keyword>
<dbReference type="EMBL" id="JAQHRD010000007">
    <property type="protein sequence ID" value="KAJ6438792.1"/>
    <property type="molecule type" value="Genomic_DNA"/>
</dbReference>
<dbReference type="InterPro" id="IPR050173">
    <property type="entry name" value="ABC_transporter_C-like"/>
</dbReference>
<dbReference type="GO" id="GO:0005737">
    <property type="term" value="C:cytoplasm"/>
    <property type="evidence" value="ECO:0007669"/>
    <property type="project" value="UniProtKB-ARBA"/>
</dbReference>
<protein>
    <submittedName>
        <fullName evidence="12">Nitrate assimilation regulatory protein nirA</fullName>
    </submittedName>
</protein>
<comment type="subcellular location">
    <subcellularLocation>
        <location evidence="1">Membrane</location>
        <topology evidence="1">Multi-pass membrane protein</topology>
    </subcellularLocation>
</comment>
<dbReference type="InterPro" id="IPR036640">
    <property type="entry name" value="ABC1_TM_sf"/>
</dbReference>
<feature type="transmembrane region" description="Helical" evidence="9">
    <location>
        <begin position="320"/>
        <end position="341"/>
    </location>
</feature>
<dbReference type="CDD" id="cd03244">
    <property type="entry name" value="ABCC_MRP_domain2"/>
    <property type="match status" value="1"/>
</dbReference>